<organism evidence="4 5">
    <name type="scientific">Leptospira meyeri</name>
    <dbReference type="NCBI Taxonomy" id="29508"/>
    <lineage>
        <taxon>Bacteria</taxon>
        <taxon>Pseudomonadati</taxon>
        <taxon>Spirochaetota</taxon>
        <taxon>Spirochaetia</taxon>
        <taxon>Leptospirales</taxon>
        <taxon>Leptospiraceae</taxon>
        <taxon>Leptospira</taxon>
    </lineage>
</organism>
<evidence type="ECO:0000256" key="1">
    <source>
        <dbReference type="ARBA" id="ARBA00022679"/>
    </source>
</evidence>
<evidence type="ECO:0000313" key="5">
    <source>
        <dbReference type="Proteomes" id="UP000294684"/>
    </source>
</evidence>
<dbReference type="GeneID" id="79825520"/>
<keyword evidence="5" id="KW-1185">Reference proteome</keyword>
<dbReference type="RefSeq" id="WP_004783746.1">
    <property type="nucleotide sequence ID" value="NZ_SORO01000001.1"/>
</dbReference>
<evidence type="ECO:0000313" key="4">
    <source>
        <dbReference type="EMBL" id="TDY71207.1"/>
    </source>
</evidence>
<dbReference type="Proteomes" id="UP000294684">
    <property type="component" value="Unassembled WGS sequence"/>
</dbReference>
<dbReference type="GO" id="GO:0016757">
    <property type="term" value="F:glycosyltransferase activity"/>
    <property type="evidence" value="ECO:0007669"/>
    <property type="project" value="InterPro"/>
</dbReference>
<keyword evidence="2" id="KW-0472">Membrane</keyword>
<feature type="domain" description="Glycosyl transferase family 1" evidence="3">
    <location>
        <begin position="253"/>
        <end position="402"/>
    </location>
</feature>
<accession>A0A4R8MTW5</accession>
<protein>
    <submittedName>
        <fullName evidence="4">Glycosyltransferase involved in cell wall biosynthesis</fullName>
    </submittedName>
</protein>
<gene>
    <name evidence="4" type="ORF">CLV96_0162</name>
</gene>
<dbReference type="EMBL" id="SORO01000001">
    <property type="protein sequence ID" value="TDY71207.1"/>
    <property type="molecule type" value="Genomic_DNA"/>
</dbReference>
<dbReference type="CDD" id="cd03809">
    <property type="entry name" value="GT4_MtfB-like"/>
    <property type="match status" value="1"/>
</dbReference>
<dbReference type="AlphaFoldDB" id="A0A4R8MTW5"/>
<feature type="transmembrane region" description="Helical" evidence="2">
    <location>
        <begin position="105"/>
        <end position="127"/>
    </location>
</feature>
<keyword evidence="2" id="KW-1133">Transmembrane helix</keyword>
<dbReference type="PANTHER" id="PTHR46401">
    <property type="entry name" value="GLYCOSYLTRANSFERASE WBBK-RELATED"/>
    <property type="match status" value="1"/>
</dbReference>
<dbReference type="Pfam" id="PF00534">
    <property type="entry name" value="Glycos_transf_1"/>
    <property type="match status" value="1"/>
</dbReference>
<reference evidence="4 5" key="1">
    <citation type="submission" date="2019-03" db="EMBL/GenBank/DDBJ databases">
        <title>Genomic Encyclopedia of Archaeal and Bacterial Type Strains, Phase II (KMG-II): from individual species to whole genera.</title>
        <authorList>
            <person name="Goeker M."/>
        </authorList>
    </citation>
    <scope>NUCLEOTIDE SEQUENCE [LARGE SCALE GENOMIC DNA]</scope>
    <source>
        <strain evidence="4 5">DSM 21537</strain>
    </source>
</reference>
<sequence>MKLIFDVSVLAWSVRSNKAKTGIFRVIENLLFQFLKDQEIDLYLSSTHGNFTDLNEYLRNNKINLPSDHLFLPQSSSRFKDKLFQIYLWIYNQLDRKNTHRISSFLIFLYTSLSHPVLFLFGMYRYLYPIPKVFLSNQFVFHSTFLPIPKYIQNTEVRKVITIYDLISIKYPEFFIGNKDDVVWKLIRHLTPDTNIITISEHSKEDLLSSDLGLSNKQITVTPLAASSFFYRVEAKNKLDQDLNQFGLIFGDYVLSVATLEPRKNLKSAIRAFLQLPSLKKDSKLKLVLLGGKGWGDNLEEISREYPGIFQERIVFLGFVPDEQLASIYSGAKFFVYLSFYEGFGLPPLEAMQCGLPVLVSNVSSLPEVVGDSGLYANPYDLSAIVTGMEKMINDTGLRQSLSLLAMDRAKNFSWEQTARLTKKAYLNSNENTI</sequence>
<evidence type="ECO:0000256" key="2">
    <source>
        <dbReference type="SAM" id="Phobius"/>
    </source>
</evidence>
<dbReference type="PANTHER" id="PTHR46401:SF2">
    <property type="entry name" value="GLYCOSYLTRANSFERASE WBBK-RELATED"/>
    <property type="match status" value="1"/>
</dbReference>
<dbReference type="STRING" id="1193051.LEP1GSC017_3806"/>
<dbReference type="Gene3D" id="3.40.50.2000">
    <property type="entry name" value="Glycogen Phosphorylase B"/>
    <property type="match status" value="1"/>
</dbReference>
<name>A0A4R8MTW5_LEPME</name>
<keyword evidence="1 4" id="KW-0808">Transferase</keyword>
<dbReference type="OrthoDB" id="9797829at2"/>
<keyword evidence="2" id="KW-0812">Transmembrane</keyword>
<dbReference type="InterPro" id="IPR001296">
    <property type="entry name" value="Glyco_trans_1"/>
</dbReference>
<comment type="caution">
    <text evidence="4">The sequence shown here is derived from an EMBL/GenBank/DDBJ whole genome shotgun (WGS) entry which is preliminary data.</text>
</comment>
<proteinExistence type="predicted"/>
<dbReference type="FunFam" id="3.40.50.2000:FF:000119">
    <property type="entry name" value="Glycosyl transferase group 1"/>
    <property type="match status" value="1"/>
</dbReference>
<evidence type="ECO:0000259" key="3">
    <source>
        <dbReference type="Pfam" id="PF00534"/>
    </source>
</evidence>
<dbReference type="SUPFAM" id="SSF53756">
    <property type="entry name" value="UDP-Glycosyltransferase/glycogen phosphorylase"/>
    <property type="match status" value="1"/>
</dbReference>